<gene>
    <name evidence="2" type="ORF">PM001_LOCUS22162</name>
</gene>
<name>A0AAV1UTR1_9STRA</name>
<accession>A0AAV1UTR1</accession>
<feature type="compositionally biased region" description="Basic residues" evidence="1">
    <location>
        <begin position="150"/>
        <end position="162"/>
    </location>
</feature>
<proteinExistence type="predicted"/>
<comment type="caution">
    <text evidence="2">The sequence shown here is derived from an EMBL/GenBank/DDBJ whole genome shotgun (WGS) entry which is preliminary data.</text>
</comment>
<evidence type="ECO:0000313" key="3">
    <source>
        <dbReference type="Proteomes" id="UP001162060"/>
    </source>
</evidence>
<sequence>MTTTSSPFVSSLRTSLDAAAATTVATPASSDNKSAMLSMFSGLELALDGSCAVVSSSKSAAKDLLASKSTERQAEVESIAAQALKRQQQKERQRLEEKEQPVTALCQAMAFFAQEVDEHESFVSRSTRRRHKSSSKRNTRVGAETLGAPRGRRHRQVKYSRV</sequence>
<feature type="compositionally biased region" description="Basic residues" evidence="1">
    <location>
        <begin position="126"/>
        <end position="139"/>
    </location>
</feature>
<organism evidence="2 3">
    <name type="scientific">Peronospora matthiolae</name>
    <dbReference type="NCBI Taxonomy" id="2874970"/>
    <lineage>
        <taxon>Eukaryota</taxon>
        <taxon>Sar</taxon>
        <taxon>Stramenopiles</taxon>
        <taxon>Oomycota</taxon>
        <taxon>Peronosporomycetes</taxon>
        <taxon>Peronosporales</taxon>
        <taxon>Peronosporaceae</taxon>
        <taxon>Peronospora</taxon>
    </lineage>
</organism>
<reference evidence="2" key="1">
    <citation type="submission" date="2024-01" db="EMBL/GenBank/DDBJ databases">
        <authorList>
            <person name="Webb A."/>
        </authorList>
    </citation>
    <scope>NUCLEOTIDE SEQUENCE</scope>
    <source>
        <strain evidence="2">Pm1</strain>
    </source>
</reference>
<evidence type="ECO:0000313" key="2">
    <source>
        <dbReference type="EMBL" id="CAK7937012.1"/>
    </source>
</evidence>
<protein>
    <submittedName>
        <fullName evidence="2">Uncharacterized protein</fullName>
    </submittedName>
</protein>
<dbReference type="AlphaFoldDB" id="A0AAV1UTR1"/>
<dbReference type="Proteomes" id="UP001162060">
    <property type="component" value="Unassembled WGS sequence"/>
</dbReference>
<feature type="region of interest" description="Disordered" evidence="1">
    <location>
        <begin position="119"/>
        <end position="162"/>
    </location>
</feature>
<dbReference type="EMBL" id="CAKLBY020000226">
    <property type="protein sequence ID" value="CAK7937012.1"/>
    <property type="molecule type" value="Genomic_DNA"/>
</dbReference>
<evidence type="ECO:0000256" key="1">
    <source>
        <dbReference type="SAM" id="MobiDB-lite"/>
    </source>
</evidence>